<reference evidence="2 3" key="1">
    <citation type="submission" date="2016-09" db="EMBL/GenBank/DDBJ databases">
        <title>Extensive genetic diversity and differential bi-allelic expression allows diatom success in the polar Southern Ocean.</title>
        <authorList>
            <consortium name="DOE Joint Genome Institute"/>
            <person name="Mock T."/>
            <person name="Otillar R.P."/>
            <person name="Strauss J."/>
            <person name="Dupont C."/>
            <person name="Frickenhaus S."/>
            <person name="Maumus F."/>
            <person name="Mcmullan M."/>
            <person name="Sanges R."/>
            <person name="Schmutz J."/>
            <person name="Toseland A."/>
            <person name="Valas R."/>
            <person name="Veluchamy A."/>
            <person name="Ward B.J."/>
            <person name="Allen A."/>
            <person name="Barry K."/>
            <person name="Falciatore A."/>
            <person name="Ferrante M."/>
            <person name="Fortunato A.E."/>
            <person name="Gloeckner G."/>
            <person name="Gruber A."/>
            <person name="Hipkin R."/>
            <person name="Janech M."/>
            <person name="Kroth P."/>
            <person name="Leese F."/>
            <person name="Lindquist E."/>
            <person name="Lyon B.R."/>
            <person name="Martin J."/>
            <person name="Mayer C."/>
            <person name="Parker M."/>
            <person name="Quesneville H."/>
            <person name="Raymond J."/>
            <person name="Uhlig C."/>
            <person name="Valentin K.U."/>
            <person name="Worden A.Z."/>
            <person name="Armbrust E.V."/>
            <person name="Bowler C."/>
            <person name="Green B."/>
            <person name="Moulton V."/>
            <person name="Van Oosterhout C."/>
            <person name="Grigoriev I."/>
        </authorList>
    </citation>
    <scope>NUCLEOTIDE SEQUENCE [LARGE SCALE GENOMIC DNA]</scope>
    <source>
        <strain evidence="2 3">CCMP1102</strain>
    </source>
</reference>
<feature type="region of interest" description="Disordered" evidence="1">
    <location>
        <begin position="175"/>
        <end position="215"/>
    </location>
</feature>
<dbReference type="Proteomes" id="UP000095751">
    <property type="component" value="Unassembled WGS sequence"/>
</dbReference>
<evidence type="ECO:0000313" key="3">
    <source>
        <dbReference type="Proteomes" id="UP000095751"/>
    </source>
</evidence>
<sequence>MHRFIDDLLQILHVDVDVDDDNKERFVLVSDTALVFNKYRPEQYRRSSSSSLSSTSVQNTSKNDKENDRWNAKSSQKRRNMNVQKEMSDSCLTIPKRSWSSSPTMTTTDSCLIIPKRTSWSKNNRNNNSKQLMAEMKYSNVSIPRLNNGDKIQQTNNTAETVSTTTTIERITSASDDAASSLSAAAEPTEPLVGRRRKRDSIYLHKQRYQHDIKE</sequence>
<gene>
    <name evidence="2" type="ORF">FRACYDRAFT_261957</name>
</gene>
<proteinExistence type="predicted"/>
<dbReference type="AlphaFoldDB" id="A0A1E7F851"/>
<evidence type="ECO:0000256" key="1">
    <source>
        <dbReference type="SAM" id="MobiDB-lite"/>
    </source>
</evidence>
<organism evidence="2 3">
    <name type="scientific">Fragilariopsis cylindrus CCMP1102</name>
    <dbReference type="NCBI Taxonomy" id="635003"/>
    <lineage>
        <taxon>Eukaryota</taxon>
        <taxon>Sar</taxon>
        <taxon>Stramenopiles</taxon>
        <taxon>Ochrophyta</taxon>
        <taxon>Bacillariophyta</taxon>
        <taxon>Bacillariophyceae</taxon>
        <taxon>Bacillariophycidae</taxon>
        <taxon>Bacillariales</taxon>
        <taxon>Bacillariaceae</taxon>
        <taxon>Fragilariopsis</taxon>
    </lineage>
</organism>
<feature type="compositionally biased region" description="Basic and acidic residues" evidence="1">
    <location>
        <begin position="62"/>
        <end position="71"/>
    </location>
</feature>
<dbReference type="KEGG" id="fcy:FRACYDRAFT_261957"/>
<feature type="compositionally biased region" description="Low complexity" evidence="1">
    <location>
        <begin position="47"/>
        <end position="56"/>
    </location>
</feature>
<feature type="region of interest" description="Disordered" evidence="1">
    <location>
        <begin position="45"/>
        <end position="99"/>
    </location>
</feature>
<feature type="compositionally biased region" description="Low complexity" evidence="1">
    <location>
        <begin position="175"/>
        <end position="186"/>
    </location>
</feature>
<dbReference type="InParanoid" id="A0A1E7F851"/>
<name>A0A1E7F851_9STRA</name>
<accession>A0A1E7F851</accession>
<evidence type="ECO:0000313" key="2">
    <source>
        <dbReference type="EMBL" id="OEU14372.1"/>
    </source>
</evidence>
<protein>
    <submittedName>
        <fullName evidence="2">Uncharacterized protein</fullName>
    </submittedName>
</protein>
<dbReference type="EMBL" id="KV784360">
    <property type="protein sequence ID" value="OEU14372.1"/>
    <property type="molecule type" value="Genomic_DNA"/>
</dbReference>
<keyword evidence="3" id="KW-1185">Reference proteome</keyword>